<keyword evidence="2" id="KW-1185">Reference proteome</keyword>
<dbReference type="EMBL" id="CAJVPU010012276">
    <property type="protein sequence ID" value="CAG8622052.1"/>
    <property type="molecule type" value="Genomic_DNA"/>
</dbReference>
<sequence>MQTQKQQSAQNGRDVALDQVDIINKITNILHRNTDGVIKEITNVLLLRNKELEEQLEEMQRRNKELENQVENNKKEAQKNIERLTREASKYQSALGRATNVRLGNDDLNNSCQLREDIKTLKKNLEKFTVVKPAKDFDIIKDRAYLLLKKYKCTNFIDDGHYKSLLQAAMQRFILETSIKYIAGFFSSTEHSTLETQIDQNTKILLNVIDDFAKFRKGNDDITPTLSIKLRQQIYSVLGNRGFNPIASPEGTTEHPFISHLQQKLVLAANQFRIVKDLTKNKSFNDIAIKLARDVIKIFFFRLKVQEQIADPPVWFECNTRVNPDLMEGAFDSDHYQDDVVQICAFPLIGIDLNNDEKRKILSQANVYITRRMNN</sequence>
<evidence type="ECO:0000313" key="1">
    <source>
        <dbReference type="EMBL" id="CAG8622052.1"/>
    </source>
</evidence>
<protein>
    <submittedName>
        <fullName evidence="1">13229_t:CDS:1</fullName>
    </submittedName>
</protein>
<reference evidence="1" key="1">
    <citation type="submission" date="2021-06" db="EMBL/GenBank/DDBJ databases">
        <authorList>
            <person name="Kallberg Y."/>
            <person name="Tangrot J."/>
            <person name="Rosling A."/>
        </authorList>
    </citation>
    <scope>NUCLEOTIDE SEQUENCE</scope>
    <source>
        <strain evidence="1">IL203A</strain>
    </source>
</reference>
<gene>
    <name evidence="1" type="ORF">DHETER_LOCUS8058</name>
</gene>
<dbReference type="Proteomes" id="UP000789702">
    <property type="component" value="Unassembled WGS sequence"/>
</dbReference>
<accession>A0ACA9N6V2</accession>
<comment type="caution">
    <text evidence="1">The sequence shown here is derived from an EMBL/GenBank/DDBJ whole genome shotgun (WGS) entry which is preliminary data.</text>
</comment>
<proteinExistence type="predicted"/>
<name>A0ACA9N6V2_9GLOM</name>
<evidence type="ECO:0000313" key="2">
    <source>
        <dbReference type="Proteomes" id="UP000789702"/>
    </source>
</evidence>
<organism evidence="1 2">
    <name type="scientific">Dentiscutata heterogama</name>
    <dbReference type="NCBI Taxonomy" id="1316150"/>
    <lineage>
        <taxon>Eukaryota</taxon>
        <taxon>Fungi</taxon>
        <taxon>Fungi incertae sedis</taxon>
        <taxon>Mucoromycota</taxon>
        <taxon>Glomeromycotina</taxon>
        <taxon>Glomeromycetes</taxon>
        <taxon>Diversisporales</taxon>
        <taxon>Gigasporaceae</taxon>
        <taxon>Dentiscutata</taxon>
    </lineage>
</organism>